<dbReference type="InterPro" id="IPR006311">
    <property type="entry name" value="TAT_signal"/>
</dbReference>
<dbReference type="Proteomes" id="UP001225356">
    <property type="component" value="Unassembled WGS sequence"/>
</dbReference>
<keyword evidence="2" id="KW-1185">Reference proteome</keyword>
<dbReference type="PROSITE" id="PS51318">
    <property type="entry name" value="TAT"/>
    <property type="match status" value="1"/>
</dbReference>
<organism evidence="1 2">
    <name type="scientific">Streptosporangium lutulentum</name>
    <dbReference type="NCBI Taxonomy" id="1461250"/>
    <lineage>
        <taxon>Bacteria</taxon>
        <taxon>Bacillati</taxon>
        <taxon>Actinomycetota</taxon>
        <taxon>Actinomycetes</taxon>
        <taxon>Streptosporangiales</taxon>
        <taxon>Streptosporangiaceae</taxon>
        <taxon>Streptosporangium</taxon>
    </lineage>
</organism>
<gene>
    <name evidence="1" type="ORF">J2853_001327</name>
</gene>
<dbReference type="EMBL" id="JAUSQU010000001">
    <property type="protein sequence ID" value="MDP9842116.1"/>
    <property type="molecule type" value="Genomic_DNA"/>
</dbReference>
<evidence type="ECO:0008006" key="3">
    <source>
        <dbReference type="Google" id="ProtNLM"/>
    </source>
</evidence>
<comment type="caution">
    <text evidence="1">The sequence shown here is derived from an EMBL/GenBank/DDBJ whole genome shotgun (WGS) entry which is preliminary data.</text>
</comment>
<name>A0ABT9Q5U6_9ACTN</name>
<reference evidence="1 2" key="1">
    <citation type="submission" date="2023-07" db="EMBL/GenBank/DDBJ databases">
        <title>Sequencing the genomes of 1000 actinobacteria strains.</title>
        <authorList>
            <person name="Klenk H.-P."/>
        </authorList>
    </citation>
    <scope>NUCLEOTIDE SEQUENCE [LARGE SCALE GENOMIC DNA]</scope>
    <source>
        <strain evidence="1 2">DSM 46740</strain>
    </source>
</reference>
<evidence type="ECO:0000313" key="2">
    <source>
        <dbReference type="Proteomes" id="UP001225356"/>
    </source>
</evidence>
<protein>
    <recommendedName>
        <fullName evidence="3">Tat (Twin-arginine translocation) pathway signal sequence</fullName>
    </recommendedName>
</protein>
<dbReference type="RefSeq" id="WP_307555999.1">
    <property type="nucleotide sequence ID" value="NZ_JAUSQU010000001.1"/>
</dbReference>
<sequence length="174" mass="19274">MNVTQVTEDVYRRAAIETSGRRAFLSRTLSVTAGLVGAAAAGAYAAPAFAQKSTLHAAQQVTFLVHFGNFFCLKAQESTDECWLKFDGITLYRGSMRAGPAWTRFLQNGPTRTQALNQSVAIVWLLEEDSPDPDDRFGTHTIRQDEAGQGWKQCRFTLDGAHYGLDYHVERAVI</sequence>
<accession>A0ABT9Q5U6</accession>
<proteinExistence type="predicted"/>
<evidence type="ECO:0000313" key="1">
    <source>
        <dbReference type="EMBL" id="MDP9842116.1"/>
    </source>
</evidence>